<dbReference type="EMBL" id="PUHW01000169">
    <property type="protein sequence ID" value="KAG0688239.1"/>
    <property type="molecule type" value="Genomic_DNA"/>
</dbReference>
<protein>
    <recommendedName>
        <fullName evidence="3">Phosducin thioredoxin-like domain-containing protein</fullName>
    </recommendedName>
</protein>
<dbReference type="AlphaFoldDB" id="A0A9P6WJC0"/>
<evidence type="ECO:0000313" key="1">
    <source>
        <dbReference type="EMBL" id="KAG0688239.1"/>
    </source>
</evidence>
<proteinExistence type="predicted"/>
<keyword evidence="2" id="KW-1185">Reference proteome</keyword>
<dbReference type="Gene3D" id="3.40.30.10">
    <property type="entry name" value="Glutaredoxin"/>
    <property type="match status" value="1"/>
</dbReference>
<dbReference type="OrthoDB" id="10257948at2759"/>
<dbReference type="Proteomes" id="UP000697127">
    <property type="component" value="Unassembled WGS sequence"/>
</dbReference>
<comment type="caution">
    <text evidence="1">The sequence shown here is derived from an EMBL/GenBank/DDBJ whole genome shotgun (WGS) entry which is preliminary data.</text>
</comment>
<accession>A0A9P6WJC0</accession>
<evidence type="ECO:0008006" key="3">
    <source>
        <dbReference type="Google" id="ProtNLM"/>
    </source>
</evidence>
<name>A0A9P6WJC0_9ASCO</name>
<evidence type="ECO:0000313" key="2">
    <source>
        <dbReference type="Proteomes" id="UP000697127"/>
    </source>
</evidence>
<organism evidence="1 2">
    <name type="scientific">Pichia californica</name>
    <dbReference type="NCBI Taxonomy" id="460514"/>
    <lineage>
        <taxon>Eukaryota</taxon>
        <taxon>Fungi</taxon>
        <taxon>Dikarya</taxon>
        <taxon>Ascomycota</taxon>
        <taxon>Saccharomycotina</taxon>
        <taxon>Pichiomycetes</taxon>
        <taxon>Pichiales</taxon>
        <taxon>Pichiaceae</taxon>
        <taxon>Pichia</taxon>
    </lineage>
</organism>
<dbReference type="InterPro" id="IPR036249">
    <property type="entry name" value="Thioredoxin-like_sf"/>
</dbReference>
<reference evidence="1" key="1">
    <citation type="submission" date="2020-11" db="EMBL/GenBank/DDBJ databases">
        <title>Kefir isolates.</title>
        <authorList>
            <person name="Marcisauskas S."/>
            <person name="Kim Y."/>
            <person name="Blasche S."/>
        </authorList>
    </citation>
    <scope>NUCLEOTIDE SEQUENCE</scope>
    <source>
        <strain evidence="1">Olga-1</strain>
    </source>
</reference>
<sequence>MSDSDNDELFEQLEAELEQNGTFDYYREKQILQIQNSIQQRENLNKRFTMFSNEKELLDTISQNKNKRQYNYIVVFINETFTTCQVLVEKLKDLVQSSDGRYSVYVIQATKSPFLVSKLDIKILPTIVAYSSGYNIGTHVGLPGLLADPADVYTLDNFKLRRLIESYFPKKNEDSSDDEV</sequence>
<gene>
    <name evidence="1" type="ORF">C6P40_001216</name>
</gene>
<dbReference type="PANTHER" id="PTHR21148">
    <property type="entry name" value="THIOREDOXIN DOMAIN-CONTAINING PROTEIN 9"/>
    <property type="match status" value="1"/>
</dbReference>
<dbReference type="SUPFAM" id="SSF52833">
    <property type="entry name" value="Thioredoxin-like"/>
    <property type="match status" value="1"/>
</dbReference>